<dbReference type="InterPro" id="IPR025997">
    <property type="entry name" value="SBP_2_dom"/>
</dbReference>
<evidence type="ECO:0000256" key="3">
    <source>
        <dbReference type="SAM" id="Phobius"/>
    </source>
</evidence>
<evidence type="ECO:0000259" key="4">
    <source>
        <dbReference type="Pfam" id="PF13407"/>
    </source>
</evidence>
<dbReference type="PANTHER" id="PTHR30036">
    <property type="entry name" value="D-XYLOSE-BINDING PERIPLASMIC PROTEIN"/>
    <property type="match status" value="1"/>
</dbReference>
<keyword evidence="6" id="KW-1185">Reference proteome</keyword>
<comment type="similarity">
    <text evidence="2">Belongs to the bacterial solute-binding protein 2 family.</text>
</comment>
<feature type="domain" description="Periplasmic binding protein" evidence="4">
    <location>
        <begin position="68"/>
        <end position="323"/>
    </location>
</feature>
<dbReference type="EMBL" id="BTCL01000014">
    <property type="protein sequence ID" value="GMK46762.1"/>
    <property type="molecule type" value="Genomic_DNA"/>
</dbReference>
<keyword evidence="3" id="KW-1133">Transmembrane helix</keyword>
<proteinExistence type="inferred from homology"/>
<evidence type="ECO:0000313" key="6">
    <source>
        <dbReference type="Proteomes" id="UP001285921"/>
    </source>
</evidence>
<feature type="transmembrane region" description="Helical" evidence="3">
    <location>
        <begin position="24"/>
        <end position="44"/>
    </location>
</feature>
<protein>
    <recommendedName>
        <fullName evidence="4">Periplasmic binding protein domain-containing protein</fullName>
    </recommendedName>
</protein>
<dbReference type="InterPro" id="IPR028082">
    <property type="entry name" value="Peripla_BP_I"/>
</dbReference>
<dbReference type="Proteomes" id="UP001285921">
    <property type="component" value="Unassembled WGS sequence"/>
</dbReference>
<comment type="subcellular location">
    <subcellularLocation>
        <location evidence="1">Cell envelope</location>
    </subcellularLocation>
</comment>
<evidence type="ECO:0000313" key="5">
    <source>
        <dbReference type="EMBL" id="GMK46762.1"/>
    </source>
</evidence>
<dbReference type="Pfam" id="PF13407">
    <property type="entry name" value="Peripla_BP_4"/>
    <property type="match status" value="1"/>
</dbReference>
<evidence type="ECO:0000256" key="2">
    <source>
        <dbReference type="ARBA" id="ARBA00007639"/>
    </source>
</evidence>
<organism evidence="5 6">
    <name type="scientific">Paenibacillus glycanilyticus</name>
    <dbReference type="NCBI Taxonomy" id="126569"/>
    <lineage>
        <taxon>Bacteria</taxon>
        <taxon>Bacillati</taxon>
        <taxon>Bacillota</taxon>
        <taxon>Bacilli</taxon>
        <taxon>Bacillales</taxon>
        <taxon>Paenibacillaceae</taxon>
        <taxon>Paenibacillus</taxon>
    </lineage>
</organism>
<dbReference type="Gene3D" id="3.40.50.2300">
    <property type="match status" value="2"/>
</dbReference>
<comment type="caution">
    <text evidence="5">The sequence shown here is derived from an EMBL/GenBank/DDBJ whole genome shotgun (WGS) entry which is preliminary data.</text>
</comment>
<accession>A0ABQ6NRB4</accession>
<gene>
    <name evidence="5" type="ORF">PghCCS26_38910</name>
</gene>
<evidence type="ECO:0000256" key="1">
    <source>
        <dbReference type="ARBA" id="ARBA00004196"/>
    </source>
</evidence>
<dbReference type="SUPFAM" id="SSF53822">
    <property type="entry name" value="Periplasmic binding protein-like I"/>
    <property type="match status" value="1"/>
</dbReference>
<name>A0ABQ6NRB4_9BACL</name>
<keyword evidence="3" id="KW-0812">Transmembrane</keyword>
<sequence>MYNVAIIQTPEESLRSHMANRRRWNIGVLLLLIIFAYVLVQFYWSTVRIRGLVTPLEAGDQDQTKRQIALISQELDNPFWRSVEQGALKAAGQYRMELQYMGPFRINAEEQMKLLEKAIASKMDGIILQGIGTEQDKALIEKANKLGIPVVTVDTDEPGSKRLAYVGTNNAYAGQEMGRLIAEDGPKEPSGVIGVLVGSKEAANQRLRLEGFQSVINTYKGLSIAEVRASNISRLQAAQQAELMLKEHPEIDYMVGFSSLDGIGMAEAVARVKPGGVTIFAFDDLEDTLTAINKKQIEASIVQQPSQMGYDAMSLLNQYFQGQTVSSKQYTPISVITDKEVPTP</sequence>
<dbReference type="PANTHER" id="PTHR30036:SF7">
    <property type="entry name" value="ABC TRANSPORTER PERIPLASMIC-BINDING PROTEIN YPHF"/>
    <property type="match status" value="1"/>
</dbReference>
<dbReference type="InterPro" id="IPR050555">
    <property type="entry name" value="Bact_Solute-Bind_Prot2"/>
</dbReference>
<reference evidence="5 6" key="1">
    <citation type="submission" date="2023-05" db="EMBL/GenBank/DDBJ databases">
        <title>Draft genome of Paenibacillus sp. CCS26.</title>
        <authorList>
            <person name="Akita H."/>
            <person name="Shinto Y."/>
            <person name="Kimura Z."/>
        </authorList>
    </citation>
    <scope>NUCLEOTIDE SEQUENCE [LARGE SCALE GENOMIC DNA]</scope>
    <source>
        <strain evidence="5 6">CCS26</strain>
    </source>
</reference>
<keyword evidence="3" id="KW-0472">Membrane</keyword>